<sequence length="186" mass="19068">MNAPDTAAASRHEALALAVAGQAASLFTHRKLLCAEAILVAVNDAFGGPLSEEQALGVAAGLTAGLGDRGCLCGAVAGACVAVGAVCAKGSHAATRAAVRLESAAIHEAFTDRHRSACCRVLTKAVKEDPAAHMVQCADLTGFGAELAARSILRLRPELAECPDAGPGREPRLCGRVKWLLSLFCR</sequence>
<keyword evidence="2" id="KW-1185">Reference proteome</keyword>
<accession>G7Q4Q5</accession>
<evidence type="ECO:0000313" key="2">
    <source>
        <dbReference type="Proteomes" id="UP000004662"/>
    </source>
</evidence>
<dbReference type="NCBIfam" id="TIGR01909">
    <property type="entry name" value="C_GCAxxG_C_C"/>
    <property type="match status" value="1"/>
</dbReference>
<organism evidence="1 2">
    <name type="scientific">Solidesulfovibrio carbinoliphilus subsp. oakridgensis</name>
    <dbReference type="NCBI Taxonomy" id="694327"/>
    <lineage>
        <taxon>Bacteria</taxon>
        <taxon>Pseudomonadati</taxon>
        <taxon>Thermodesulfobacteriota</taxon>
        <taxon>Desulfovibrionia</taxon>
        <taxon>Desulfovibrionales</taxon>
        <taxon>Desulfovibrionaceae</taxon>
        <taxon>Solidesulfovibrio</taxon>
    </lineage>
</organism>
<dbReference type="EMBL" id="CM001368">
    <property type="protein sequence ID" value="EHJ47515.1"/>
    <property type="molecule type" value="Genomic_DNA"/>
</dbReference>
<reference evidence="2" key="1">
    <citation type="journal article" date="2015" name="Genome Announc.">
        <title>High-Quality Draft Genome Sequence of Desulfovibrio carbinoliphilus FW-101-2B, an Organic Acid-Oxidizing Sulfate-Reducing Bacterium Isolated from Uranium(VI)-Contaminated Groundwater.</title>
        <authorList>
            <person name="Ramsay B.D."/>
            <person name="Hwang C."/>
            <person name="Woo H.L."/>
            <person name="Carroll S.L."/>
            <person name="Lucas S."/>
            <person name="Han J."/>
            <person name="Lapidus A.L."/>
            <person name="Cheng J.F."/>
            <person name="Goodwin L.A."/>
            <person name="Pitluck S."/>
            <person name="Peters L."/>
            <person name="Chertkov O."/>
            <person name="Held B."/>
            <person name="Detter J.C."/>
            <person name="Han C.S."/>
            <person name="Tapia R."/>
            <person name="Land M.L."/>
            <person name="Hauser L.J."/>
            <person name="Kyrpides N.C."/>
            <person name="Ivanova N.N."/>
            <person name="Mikhailova N."/>
            <person name="Pagani I."/>
            <person name="Woyke T."/>
            <person name="Arkin A.P."/>
            <person name="Dehal P."/>
            <person name="Chivian D."/>
            <person name="Criddle C.S."/>
            <person name="Wu W."/>
            <person name="Chakraborty R."/>
            <person name="Hazen T.C."/>
            <person name="Fields M.W."/>
        </authorList>
    </citation>
    <scope>NUCLEOTIDE SEQUENCE [LARGE SCALE GENOMIC DNA]</scope>
    <source>
        <strain evidence="2">FW-101-2B</strain>
    </source>
</reference>
<name>G7Q4Q5_9BACT</name>
<dbReference type="eggNOG" id="ENOG50303FQ">
    <property type="taxonomic scope" value="Bacteria"/>
</dbReference>
<gene>
    <name evidence="1" type="ORF">DFW101_1507</name>
</gene>
<dbReference type="RefSeq" id="WP_009180914.1">
    <property type="nucleotide sequence ID" value="NZ_CM001368.1"/>
</dbReference>
<evidence type="ECO:0000313" key="1">
    <source>
        <dbReference type="EMBL" id="EHJ47515.1"/>
    </source>
</evidence>
<dbReference type="STRING" id="694327.DFW101_1507"/>
<proteinExistence type="predicted"/>
<dbReference type="Pfam" id="PF09719">
    <property type="entry name" value="C_GCAxxG_C_C"/>
    <property type="match status" value="1"/>
</dbReference>
<dbReference type="AlphaFoldDB" id="G7Q4Q5"/>
<dbReference type="Proteomes" id="UP000004662">
    <property type="component" value="Chromosome"/>
</dbReference>
<dbReference type="HOGENOM" id="CLU_091283_0_2_7"/>
<protein>
    <submittedName>
        <fullName evidence="1">C_GCAxxG_C_C family protein</fullName>
    </submittedName>
</protein>
<dbReference type="OrthoDB" id="3192408at2"/>
<dbReference type="InterPro" id="IPR010181">
    <property type="entry name" value="CGCAxxGCC_motif"/>
</dbReference>